<evidence type="ECO:0000313" key="3">
    <source>
        <dbReference type="Proteomes" id="UP000028931"/>
    </source>
</evidence>
<feature type="chain" id="PRO_5001718275" description="Lipoprotein" evidence="1">
    <location>
        <begin position="24"/>
        <end position="281"/>
    </location>
</feature>
<dbReference type="AlphaFoldDB" id="A0A077FCL1"/>
<gene>
    <name evidence="2" type="ORF">PSAKL28_31980</name>
</gene>
<evidence type="ECO:0000313" key="2">
    <source>
        <dbReference type="EMBL" id="AIL62365.1"/>
    </source>
</evidence>
<proteinExistence type="predicted"/>
<dbReference type="eggNOG" id="ENOG50331KN">
    <property type="taxonomic scope" value="Bacteria"/>
</dbReference>
<dbReference type="PROSITE" id="PS51257">
    <property type="entry name" value="PROKAR_LIPOPROTEIN"/>
    <property type="match status" value="1"/>
</dbReference>
<accession>A0A077FCL1</accession>
<dbReference type="KEGG" id="palk:PSAKL28_31980"/>
<protein>
    <recommendedName>
        <fullName evidence="4">Lipoprotein</fullName>
    </recommendedName>
</protein>
<evidence type="ECO:0008006" key="4">
    <source>
        <dbReference type="Google" id="ProtNLM"/>
    </source>
</evidence>
<organism evidence="2 3">
    <name type="scientific">Pseudomonas alkylphenolica</name>
    <dbReference type="NCBI Taxonomy" id="237609"/>
    <lineage>
        <taxon>Bacteria</taxon>
        <taxon>Pseudomonadati</taxon>
        <taxon>Pseudomonadota</taxon>
        <taxon>Gammaproteobacteria</taxon>
        <taxon>Pseudomonadales</taxon>
        <taxon>Pseudomonadaceae</taxon>
        <taxon>Pseudomonas</taxon>
    </lineage>
</organism>
<feature type="signal peptide" evidence="1">
    <location>
        <begin position="1"/>
        <end position="23"/>
    </location>
</feature>
<dbReference type="HOGENOM" id="CLU_1003599_0_0_6"/>
<dbReference type="EMBL" id="CP009048">
    <property type="protein sequence ID" value="AIL62365.1"/>
    <property type="molecule type" value="Genomic_DNA"/>
</dbReference>
<evidence type="ECO:0000256" key="1">
    <source>
        <dbReference type="SAM" id="SignalP"/>
    </source>
</evidence>
<reference evidence="2 3" key="1">
    <citation type="submission" date="2014-07" db="EMBL/GenBank/DDBJ databases">
        <authorList>
            <person name="Lee K."/>
            <person name="Lim J.Y."/>
            <person name="Hwang I."/>
        </authorList>
    </citation>
    <scope>NUCLEOTIDE SEQUENCE [LARGE SCALE GENOMIC DNA]</scope>
    <source>
        <strain evidence="2 3">KL28</strain>
    </source>
</reference>
<sequence>MAPFTRKCSVVLITLVLASCSNLKEVQEFANESAKFASDTTLIDRYKSTFAREAPFLTTPAQRTVASNNDARRQKQLTDMLHLNYGVASYMQTLARLAGDESFNVSRSLDGLAQSLGKHPELGINEQQVAAYSSLAKTVAKGLTTAAQQAAVRDMVTGADSDLQVLLSAMKDVLRYAQATSANEKGMVIGRYETEIPFYQRQNMWLVASLGTEAMTAKRQEYEAVDGEYAAAQQALDRIKAGHARLREDVDHLSAKEVRLAIDAMTKEIKAVRKQLDGLKP</sequence>
<keyword evidence="1" id="KW-0732">Signal</keyword>
<name>A0A077FCL1_9PSED</name>
<dbReference type="Proteomes" id="UP000028931">
    <property type="component" value="Chromosome"/>
</dbReference>